<name>A0A7C9JVN7_9PROT</name>
<protein>
    <submittedName>
        <fullName evidence="3">DUF302 domain-containing protein</fullName>
    </submittedName>
</protein>
<keyword evidence="1" id="KW-0732">Signal</keyword>
<feature type="domain" description="DUF302" evidence="2">
    <location>
        <begin position="80"/>
        <end position="125"/>
    </location>
</feature>
<feature type="signal peptide" evidence="1">
    <location>
        <begin position="1"/>
        <end position="19"/>
    </location>
</feature>
<proteinExistence type="predicted"/>
<dbReference type="Proteomes" id="UP000483432">
    <property type="component" value="Unassembled WGS sequence"/>
</dbReference>
<dbReference type="Pfam" id="PF03625">
    <property type="entry name" value="DUF302"/>
    <property type="match status" value="1"/>
</dbReference>
<organism evidence="3 4">
    <name type="scientific">Sulfuriferula multivorans</name>
    <dbReference type="NCBI Taxonomy" id="1559896"/>
    <lineage>
        <taxon>Bacteria</taxon>
        <taxon>Pseudomonadati</taxon>
        <taxon>Pseudomonadota</taxon>
        <taxon>Betaproteobacteria</taxon>
        <taxon>Nitrosomonadales</taxon>
        <taxon>Sulfuricellaceae</taxon>
        <taxon>Sulfuriferula</taxon>
    </lineage>
</organism>
<dbReference type="EMBL" id="JAAFGW010000023">
    <property type="protein sequence ID" value="NDP47317.1"/>
    <property type="molecule type" value="Genomic_DNA"/>
</dbReference>
<feature type="chain" id="PRO_5028894620" evidence="1">
    <location>
        <begin position="20"/>
        <end position="152"/>
    </location>
</feature>
<dbReference type="Gene3D" id="3.30.310.70">
    <property type="entry name" value="TT1751-like domain"/>
    <property type="match status" value="1"/>
</dbReference>
<dbReference type="CDD" id="cd14797">
    <property type="entry name" value="DUF302"/>
    <property type="match status" value="1"/>
</dbReference>
<dbReference type="InterPro" id="IPR035923">
    <property type="entry name" value="TT1751-like_sf"/>
</dbReference>
<sequence>MKRLIAVCAMLCLPLSAIAAENYTMLFKTHGTFQNVRDSVAMAIEGKGLLITHSNHIAEMLARTGKDLGASKQVYDFGEQMEFCSATVSRVMMEADPHAMVLCPYSVSVYKLPNDEHIYVAFRKPPTSKNPALKKALADVEKLLTEIVKDAL</sequence>
<evidence type="ECO:0000313" key="3">
    <source>
        <dbReference type="EMBL" id="NDP47317.1"/>
    </source>
</evidence>
<dbReference type="AlphaFoldDB" id="A0A7C9JVN7"/>
<accession>A0A7C9JVN7</accession>
<gene>
    <name evidence="3" type="ORF">GZ085_02795</name>
</gene>
<comment type="caution">
    <text evidence="3">The sequence shown here is derived from an EMBL/GenBank/DDBJ whole genome shotgun (WGS) entry which is preliminary data.</text>
</comment>
<evidence type="ECO:0000313" key="4">
    <source>
        <dbReference type="Proteomes" id="UP000483432"/>
    </source>
</evidence>
<evidence type="ECO:0000259" key="2">
    <source>
        <dbReference type="Pfam" id="PF03625"/>
    </source>
</evidence>
<dbReference type="SUPFAM" id="SSF103247">
    <property type="entry name" value="TT1751-like"/>
    <property type="match status" value="1"/>
</dbReference>
<evidence type="ECO:0000256" key="1">
    <source>
        <dbReference type="SAM" id="SignalP"/>
    </source>
</evidence>
<reference evidence="3 4" key="1">
    <citation type="submission" date="2019-09" db="EMBL/GenBank/DDBJ databases">
        <title>H2 Metabolism Revealed by Metagenomic Analysis in Subglacial Sediment of East Antarctica.</title>
        <authorList>
            <person name="Yang Z."/>
            <person name="Zhang Y."/>
            <person name="Lv Y."/>
            <person name="Yan W."/>
            <person name="Xiao X."/>
            <person name="Sun B."/>
            <person name="Ma H."/>
        </authorList>
    </citation>
    <scope>NUCLEOTIDE SEQUENCE [LARGE SCALE GENOMIC DNA]</scope>
    <source>
        <strain evidence="3">Bin2_2</strain>
    </source>
</reference>
<dbReference type="InterPro" id="IPR005180">
    <property type="entry name" value="DUF302"/>
</dbReference>